<dbReference type="EMBL" id="CAJOBJ010173262">
    <property type="protein sequence ID" value="CAF4890923.1"/>
    <property type="molecule type" value="Genomic_DNA"/>
</dbReference>
<dbReference type="GO" id="GO:0032324">
    <property type="term" value="P:molybdopterin cofactor biosynthetic process"/>
    <property type="evidence" value="ECO:0007669"/>
    <property type="project" value="InterPro"/>
</dbReference>
<name>A0A8S3CGN0_9BILA</name>
<dbReference type="InterPro" id="IPR036688">
    <property type="entry name" value="MoeA_C_domain_IV_sf"/>
</dbReference>
<evidence type="ECO:0000313" key="2">
    <source>
        <dbReference type="EMBL" id="CAF4890923.1"/>
    </source>
</evidence>
<sequence>FIPVSTTCYDGRTKDHSEPVASTTAPNNQMNVKACHCYPLNVSETSVIQALQSAFELADIVISSGGNLVSTLILYWLLGIPTLLSFNQSIDHLDPRPEYIRFIIEWSTQSSISIVRIISPDIQCSLRLISARRCKDLDGYNQQVY</sequence>
<proteinExistence type="predicted"/>
<evidence type="ECO:0000256" key="1">
    <source>
        <dbReference type="SAM" id="MobiDB-lite"/>
    </source>
</evidence>
<reference evidence="2" key="1">
    <citation type="submission" date="2021-02" db="EMBL/GenBank/DDBJ databases">
        <authorList>
            <person name="Nowell W R."/>
        </authorList>
    </citation>
    <scope>NUCLEOTIDE SEQUENCE</scope>
</reference>
<feature type="region of interest" description="Disordered" evidence="1">
    <location>
        <begin position="1"/>
        <end position="23"/>
    </location>
</feature>
<organism evidence="2 3">
    <name type="scientific">Rotaria magnacalcarata</name>
    <dbReference type="NCBI Taxonomy" id="392030"/>
    <lineage>
        <taxon>Eukaryota</taxon>
        <taxon>Metazoa</taxon>
        <taxon>Spiralia</taxon>
        <taxon>Gnathifera</taxon>
        <taxon>Rotifera</taxon>
        <taxon>Eurotatoria</taxon>
        <taxon>Bdelloidea</taxon>
        <taxon>Philodinida</taxon>
        <taxon>Philodinidae</taxon>
        <taxon>Rotaria</taxon>
    </lineage>
</organism>
<gene>
    <name evidence="2" type="ORF">GIL414_LOCUS51334</name>
</gene>
<protein>
    <submittedName>
        <fullName evidence="2">Uncharacterized protein</fullName>
    </submittedName>
</protein>
<feature type="non-terminal residue" evidence="2">
    <location>
        <position position="1"/>
    </location>
</feature>
<dbReference type="AlphaFoldDB" id="A0A8S3CGN0"/>
<evidence type="ECO:0000313" key="3">
    <source>
        <dbReference type="Proteomes" id="UP000681720"/>
    </source>
</evidence>
<dbReference type="Gene3D" id="2.40.340.10">
    <property type="entry name" value="MoeA, C-terminal, domain IV"/>
    <property type="match status" value="1"/>
</dbReference>
<accession>A0A8S3CGN0</accession>
<dbReference type="Proteomes" id="UP000681720">
    <property type="component" value="Unassembled WGS sequence"/>
</dbReference>
<comment type="caution">
    <text evidence="2">The sequence shown here is derived from an EMBL/GenBank/DDBJ whole genome shotgun (WGS) entry which is preliminary data.</text>
</comment>